<dbReference type="InterPro" id="IPR010982">
    <property type="entry name" value="Lambda_DNA-bd_dom_sf"/>
</dbReference>
<dbReference type="SMART" id="SM00530">
    <property type="entry name" value="HTH_XRE"/>
    <property type="match status" value="1"/>
</dbReference>
<accession>A0A2W2GMM1</accession>
<reference evidence="2 3" key="1">
    <citation type="submission" date="2018-01" db="EMBL/GenBank/DDBJ databases">
        <title>Draft genome sequence of Sphaerisporangium sp. 7K107.</title>
        <authorList>
            <person name="Sahin N."/>
            <person name="Saygin H."/>
            <person name="Ay H."/>
        </authorList>
    </citation>
    <scope>NUCLEOTIDE SEQUENCE [LARGE SCALE GENOMIC DNA]</scope>
    <source>
        <strain evidence="2 3">7K107</strain>
    </source>
</reference>
<comment type="caution">
    <text evidence="2">The sequence shown here is derived from an EMBL/GenBank/DDBJ whole genome shotgun (WGS) entry which is preliminary data.</text>
</comment>
<evidence type="ECO:0000259" key="1">
    <source>
        <dbReference type="PROSITE" id="PS50943"/>
    </source>
</evidence>
<name>A0A2W2GMM1_9ACTN</name>
<organism evidence="2 3">
    <name type="scientific">Spongiactinospora gelatinilytica</name>
    <dbReference type="NCBI Taxonomy" id="2666298"/>
    <lineage>
        <taxon>Bacteria</taxon>
        <taxon>Bacillati</taxon>
        <taxon>Actinomycetota</taxon>
        <taxon>Actinomycetes</taxon>
        <taxon>Streptosporangiales</taxon>
        <taxon>Streptosporangiaceae</taxon>
        <taxon>Spongiactinospora</taxon>
    </lineage>
</organism>
<dbReference type="GO" id="GO:0003677">
    <property type="term" value="F:DNA binding"/>
    <property type="evidence" value="ECO:0007669"/>
    <property type="project" value="InterPro"/>
</dbReference>
<dbReference type="SUPFAM" id="SSF47413">
    <property type="entry name" value="lambda repressor-like DNA-binding domains"/>
    <property type="match status" value="1"/>
</dbReference>
<dbReference type="CDD" id="cd00093">
    <property type="entry name" value="HTH_XRE"/>
    <property type="match status" value="1"/>
</dbReference>
<dbReference type="Pfam" id="PF13560">
    <property type="entry name" value="HTH_31"/>
    <property type="match status" value="1"/>
</dbReference>
<dbReference type="InterPro" id="IPR001387">
    <property type="entry name" value="Cro/C1-type_HTH"/>
</dbReference>
<dbReference type="PROSITE" id="PS50943">
    <property type="entry name" value="HTH_CROC1"/>
    <property type="match status" value="1"/>
</dbReference>
<dbReference type="RefSeq" id="WP_111167063.1">
    <property type="nucleotide sequence ID" value="NZ_POUA01000064.1"/>
</dbReference>
<protein>
    <recommendedName>
        <fullName evidence="1">HTH cro/C1-type domain-containing protein</fullName>
    </recommendedName>
</protein>
<sequence>MEDRAAPDPEDVRIGTTIRALRNALGWKLGELAAAVGRSHAYLSNIEAGRKRCPGWLARKIAEALGVPVGAIVSPGYDTAPITAPIATDRQSA</sequence>
<keyword evidence="3" id="KW-1185">Reference proteome</keyword>
<dbReference type="EMBL" id="POUA01000064">
    <property type="protein sequence ID" value="PZG49831.1"/>
    <property type="molecule type" value="Genomic_DNA"/>
</dbReference>
<gene>
    <name evidence="2" type="ORF">C1I98_10975</name>
</gene>
<dbReference type="AlphaFoldDB" id="A0A2W2GMM1"/>
<feature type="domain" description="HTH cro/C1-type" evidence="1">
    <location>
        <begin position="18"/>
        <end position="72"/>
    </location>
</feature>
<dbReference type="Gene3D" id="1.10.260.40">
    <property type="entry name" value="lambda repressor-like DNA-binding domains"/>
    <property type="match status" value="1"/>
</dbReference>
<evidence type="ECO:0000313" key="3">
    <source>
        <dbReference type="Proteomes" id="UP000248544"/>
    </source>
</evidence>
<dbReference type="Proteomes" id="UP000248544">
    <property type="component" value="Unassembled WGS sequence"/>
</dbReference>
<evidence type="ECO:0000313" key="2">
    <source>
        <dbReference type="EMBL" id="PZG49831.1"/>
    </source>
</evidence>
<proteinExistence type="predicted"/>